<dbReference type="InterPro" id="IPR036724">
    <property type="entry name" value="Cobalamin-bd_sf"/>
</dbReference>
<keyword evidence="4" id="KW-1185">Reference proteome</keyword>
<dbReference type="AlphaFoldDB" id="A0A1N7HGI5"/>
<evidence type="ECO:0000313" key="4">
    <source>
        <dbReference type="Proteomes" id="UP000186019"/>
    </source>
</evidence>
<evidence type="ECO:0000256" key="1">
    <source>
        <dbReference type="SAM" id="MobiDB-lite"/>
    </source>
</evidence>
<dbReference type="SUPFAM" id="SSF52242">
    <property type="entry name" value="Cobalamin (vitamin B12)-binding domain"/>
    <property type="match status" value="1"/>
</dbReference>
<dbReference type="Pfam" id="PF02310">
    <property type="entry name" value="B12-binding"/>
    <property type="match status" value="1"/>
</dbReference>
<proteinExistence type="predicted"/>
<dbReference type="InterPro" id="IPR006158">
    <property type="entry name" value="Cobalamin-bd"/>
</dbReference>
<dbReference type="Proteomes" id="UP000186019">
    <property type="component" value="Unassembled WGS sequence"/>
</dbReference>
<dbReference type="OrthoDB" id="5498228at2"/>
<name>A0A1N7HGI5_9RHOB</name>
<evidence type="ECO:0000313" key="3">
    <source>
        <dbReference type="EMBL" id="SIS24007.1"/>
    </source>
</evidence>
<feature type="domain" description="B12-binding" evidence="2">
    <location>
        <begin position="175"/>
        <end position="299"/>
    </location>
</feature>
<evidence type="ECO:0000259" key="2">
    <source>
        <dbReference type="PROSITE" id="PS51332"/>
    </source>
</evidence>
<dbReference type="STRING" id="573024.SAMN05216208_2308"/>
<dbReference type="CDD" id="cd02065">
    <property type="entry name" value="B12-binding_like"/>
    <property type="match status" value="1"/>
</dbReference>
<dbReference type="GO" id="GO:0046872">
    <property type="term" value="F:metal ion binding"/>
    <property type="evidence" value="ECO:0007669"/>
    <property type="project" value="InterPro"/>
</dbReference>
<dbReference type="PROSITE" id="PS51332">
    <property type="entry name" value="B12_BINDING"/>
    <property type="match status" value="1"/>
</dbReference>
<sequence>MTLRMLHRPILAPAGGTPTVREGMPIMNGMSDRKAARTPDAGKTDAGKTETKPESQGAAYSKVAADALGQVAMRAKAVRDSPDARNIEMLFDAAVGDDPLACSALAKRLVANGTPAEYICDVYIPAVARRMGDDWCEDEASFTSVTIGTSRLQFLLREIGPGKSDDRRWNSNGQETSVLLLLSRDADHTLGIMVLAGQLRRLGYSVKLSIGEEAVDLVNTIKDAQFDAVFVSASMEDDLADLTEVVKMIKSACAPPPPVILGGYIVEGTQKALKVSGVDKITNKLEEALSFCKLHGHPK</sequence>
<dbReference type="GO" id="GO:0031419">
    <property type="term" value="F:cobalamin binding"/>
    <property type="evidence" value="ECO:0007669"/>
    <property type="project" value="InterPro"/>
</dbReference>
<organism evidence="3 4">
    <name type="scientific">Roseovarius nanhaiticus</name>
    <dbReference type="NCBI Taxonomy" id="573024"/>
    <lineage>
        <taxon>Bacteria</taxon>
        <taxon>Pseudomonadati</taxon>
        <taxon>Pseudomonadota</taxon>
        <taxon>Alphaproteobacteria</taxon>
        <taxon>Rhodobacterales</taxon>
        <taxon>Roseobacteraceae</taxon>
        <taxon>Roseovarius</taxon>
    </lineage>
</organism>
<feature type="compositionally biased region" description="Basic and acidic residues" evidence="1">
    <location>
        <begin position="31"/>
        <end position="53"/>
    </location>
</feature>
<gene>
    <name evidence="3" type="ORF">SAMN05421666_3008</name>
</gene>
<feature type="region of interest" description="Disordered" evidence="1">
    <location>
        <begin position="1"/>
        <end position="58"/>
    </location>
</feature>
<protein>
    <submittedName>
        <fullName evidence="3">B12 binding domain-containing protein</fullName>
    </submittedName>
</protein>
<dbReference type="EMBL" id="FTNV01000003">
    <property type="protein sequence ID" value="SIS24007.1"/>
    <property type="molecule type" value="Genomic_DNA"/>
</dbReference>
<accession>A0A1N7HGI5</accession>
<dbReference type="Gene3D" id="3.40.50.280">
    <property type="entry name" value="Cobalamin-binding domain"/>
    <property type="match status" value="1"/>
</dbReference>
<dbReference type="RefSeq" id="WP_083687131.1">
    <property type="nucleotide sequence ID" value="NZ_FOAC01000002.1"/>
</dbReference>
<reference evidence="3 4" key="1">
    <citation type="submission" date="2017-01" db="EMBL/GenBank/DDBJ databases">
        <authorList>
            <person name="Mah S.A."/>
            <person name="Swanson W.J."/>
            <person name="Moy G.W."/>
            <person name="Vacquier V.D."/>
        </authorList>
    </citation>
    <scope>NUCLEOTIDE SEQUENCE [LARGE SCALE GENOMIC DNA]</scope>
    <source>
        <strain evidence="3 4">DSM 29590</strain>
    </source>
</reference>